<dbReference type="AlphaFoldDB" id="A0AAN8PB49"/>
<comment type="caution">
    <text evidence="2">The sequence shown here is derived from an EMBL/GenBank/DDBJ whole genome shotgun (WGS) entry which is preliminary data.</text>
</comment>
<gene>
    <name evidence="2" type="ORF">TWF506_011439</name>
</gene>
<sequence length="759" mass="84416">MSMEPSSGSTSVGFKSVDPDEDMSSSSSSSMTTYPVPSAPPKTSSSSSSFETIYPVPIVPPKPSTGTSTSSLMTTHPISHKPTKTSVSEIITKAATTSSFQTLIVTYLNSTLITRTIRPPDPTPQLDPPGPTLALCNWTPASINETADPKKQQPAVSNTSPFTLSAFSDFLTSLTAAKMPVPDQAQIGFNPQVDTLYWLKELPGSFKECFAHLFDLKSDIHISFCMPARLQEKYSAYTKKLGESPPMKEIITSLQTIKTDIEAYLTQPSKLSGKSCQWKNPTVAKDSSFVISNIGEYNATNIKDVSLVKNAFIPLVGWYINIGGKGKEFQEIYLDGGANLKFSLKPKWDLIKTTFKPSNPKHTCNADGDDDFDQMSQKEREENIYPMVNSTIRNLRTLAEDIYKSEKNNRTIRILDERDGDCIRKICGGRRNLTVSICGFNSFGEFDQINTESQYAGGLGNRIIISEMVNFLRIQFEEAVLRHYRKPEEPDSRQLGPPLRDFMCSLGSANDTSLLPGTFVFNLGRRNGRSIKGCEDYKKYKKGCGNFRLEISSKPCTLLRPSCGSSGGRSNETGYSLDTVSTESLIEFRQKLEDKTITRKFAQNLLGETPDSWVSWTQGKVGDYIRPFDQFYCDDKTKIKLAVGIDVRLRDKSGVDYEVPHKDLLRGLDVLLEEFVRAEDPKDPIVDKRRISRDCSWNVEGLKGRPAPQKNSRYAGVVYAEQWGLAMPLAIDPDGWPWVMNITSLRKDDPCGSFSPVAS</sequence>
<accession>A0AAN8PB49</accession>
<dbReference type="EMBL" id="JAVHJM010000009">
    <property type="protein sequence ID" value="KAK6506533.1"/>
    <property type="molecule type" value="Genomic_DNA"/>
</dbReference>
<evidence type="ECO:0000313" key="2">
    <source>
        <dbReference type="EMBL" id="KAK6506533.1"/>
    </source>
</evidence>
<dbReference type="Proteomes" id="UP001307849">
    <property type="component" value="Unassembled WGS sequence"/>
</dbReference>
<proteinExistence type="predicted"/>
<feature type="compositionally biased region" description="Polar residues" evidence="1">
    <location>
        <begin position="1"/>
        <end position="13"/>
    </location>
</feature>
<evidence type="ECO:0000313" key="3">
    <source>
        <dbReference type="Proteomes" id="UP001307849"/>
    </source>
</evidence>
<protein>
    <submittedName>
        <fullName evidence="2">Uncharacterized protein</fullName>
    </submittedName>
</protein>
<name>A0AAN8PB49_9PEZI</name>
<reference evidence="2 3" key="1">
    <citation type="submission" date="2019-10" db="EMBL/GenBank/DDBJ databases">
        <authorList>
            <person name="Palmer J.M."/>
        </authorList>
    </citation>
    <scope>NUCLEOTIDE SEQUENCE [LARGE SCALE GENOMIC DNA]</scope>
    <source>
        <strain evidence="2 3">TWF506</strain>
    </source>
</reference>
<keyword evidence="3" id="KW-1185">Reference proteome</keyword>
<organism evidence="2 3">
    <name type="scientific">Arthrobotrys conoides</name>
    <dbReference type="NCBI Taxonomy" id="74498"/>
    <lineage>
        <taxon>Eukaryota</taxon>
        <taxon>Fungi</taxon>
        <taxon>Dikarya</taxon>
        <taxon>Ascomycota</taxon>
        <taxon>Pezizomycotina</taxon>
        <taxon>Orbiliomycetes</taxon>
        <taxon>Orbiliales</taxon>
        <taxon>Orbiliaceae</taxon>
        <taxon>Arthrobotrys</taxon>
    </lineage>
</organism>
<evidence type="ECO:0000256" key="1">
    <source>
        <dbReference type="SAM" id="MobiDB-lite"/>
    </source>
</evidence>
<feature type="compositionally biased region" description="Low complexity" evidence="1">
    <location>
        <begin position="64"/>
        <end position="75"/>
    </location>
</feature>
<feature type="region of interest" description="Disordered" evidence="1">
    <location>
        <begin position="1"/>
        <end position="81"/>
    </location>
</feature>